<dbReference type="SUPFAM" id="SSF55681">
    <property type="entry name" value="Class II aaRS and biotin synthetases"/>
    <property type="match status" value="1"/>
</dbReference>
<evidence type="ECO:0000313" key="2">
    <source>
        <dbReference type="EMBL" id="TNJ26335.1"/>
    </source>
</evidence>
<dbReference type="PANTHER" id="PTHR12835:SF5">
    <property type="entry name" value="BIOTIN--PROTEIN LIGASE"/>
    <property type="match status" value="1"/>
</dbReference>
<gene>
    <name evidence="2" type="ORF">GMRT_13369</name>
</gene>
<dbReference type="GO" id="GO:0004077">
    <property type="term" value="F:biotin--[biotin carboxyl-carrier protein] ligase activity"/>
    <property type="evidence" value="ECO:0007669"/>
    <property type="project" value="TreeGrafter"/>
</dbReference>
<dbReference type="EMBL" id="VDLU01000005">
    <property type="protein sequence ID" value="TNJ26335.1"/>
    <property type="molecule type" value="Genomic_DNA"/>
</dbReference>
<sequence length="243" mass="26479">MQFNALIEAFKAKGIAASIYFKDQTESTQVDARTHKYMPDEDLAVFATNVQIMGEGRTGPWRSAAGNLSVTWAINDLPVELGYLIATVAVWRMLKERYGVSAAIKWPNDVIVGRPPQKCAGILCEMAEDQQHTLLGIGINIAWSPTGGSCVSEISNLPLEDVVVTLTSFILETRNMPTDVLVSQYTSSMIDLHRRASTPTYGTFLIAGITPECCLIGQLESGERVVLGSIRASAELTFLDSGY</sequence>
<organism evidence="2 3">
    <name type="scientific">Giardia muris</name>
    <dbReference type="NCBI Taxonomy" id="5742"/>
    <lineage>
        <taxon>Eukaryota</taxon>
        <taxon>Metamonada</taxon>
        <taxon>Diplomonadida</taxon>
        <taxon>Hexamitidae</taxon>
        <taxon>Giardiinae</taxon>
        <taxon>Giardia</taxon>
    </lineage>
</organism>
<dbReference type="Pfam" id="PF03099">
    <property type="entry name" value="BPL_LplA_LipB"/>
    <property type="match status" value="1"/>
</dbReference>
<dbReference type="InterPro" id="IPR045864">
    <property type="entry name" value="aa-tRNA-synth_II/BPL/LPL"/>
</dbReference>
<keyword evidence="2" id="KW-0436">Ligase</keyword>
<reference evidence="2 3" key="1">
    <citation type="submission" date="2019-05" db="EMBL/GenBank/DDBJ databases">
        <title>The compact genome of Giardia muris reveals important steps in the evolution of intestinal protozoan parasites.</title>
        <authorList>
            <person name="Xu F."/>
            <person name="Jimenez-Gonzalez A."/>
            <person name="Einarsson E."/>
            <person name="Astvaldsson A."/>
            <person name="Peirasmaki D."/>
            <person name="Eckmann L."/>
            <person name="Andersson J.O."/>
            <person name="Svard S.G."/>
            <person name="Jerlstrom-Hultqvist J."/>
        </authorList>
    </citation>
    <scope>NUCLEOTIDE SEQUENCE [LARGE SCALE GENOMIC DNA]</scope>
    <source>
        <strain evidence="2 3">Roberts-Thomson</strain>
    </source>
</reference>
<evidence type="ECO:0000313" key="3">
    <source>
        <dbReference type="Proteomes" id="UP000315496"/>
    </source>
</evidence>
<name>A0A4Z1SNA8_GIAMU</name>
<dbReference type="GO" id="GO:0005737">
    <property type="term" value="C:cytoplasm"/>
    <property type="evidence" value="ECO:0007669"/>
    <property type="project" value="TreeGrafter"/>
</dbReference>
<dbReference type="AlphaFoldDB" id="A0A4Z1SNA8"/>
<dbReference type="VEuPathDB" id="GiardiaDB:GMRT_13369"/>
<feature type="domain" description="BPL/LPL catalytic" evidence="1">
    <location>
        <begin position="26"/>
        <end position="140"/>
    </location>
</feature>
<dbReference type="PANTHER" id="PTHR12835">
    <property type="entry name" value="BIOTIN PROTEIN LIGASE"/>
    <property type="match status" value="1"/>
</dbReference>
<dbReference type="Proteomes" id="UP000315496">
    <property type="component" value="Chromosome 5"/>
</dbReference>
<evidence type="ECO:0000259" key="1">
    <source>
        <dbReference type="Pfam" id="PF03099"/>
    </source>
</evidence>
<accession>A0A4Z1SNA8</accession>
<protein>
    <submittedName>
        <fullName evidence="2">Putative Biotin-protein ligase (BirA)</fullName>
    </submittedName>
</protein>
<comment type="caution">
    <text evidence="2">The sequence shown here is derived from an EMBL/GenBank/DDBJ whole genome shotgun (WGS) entry which is preliminary data.</text>
</comment>
<proteinExistence type="predicted"/>
<keyword evidence="3" id="KW-1185">Reference proteome</keyword>
<dbReference type="Gene3D" id="3.30.930.10">
    <property type="entry name" value="Bira Bifunctional Protein, Domain 2"/>
    <property type="match status" value="1"/>
</dbReference>
<dbReference type="InterPro" id="IPR004143">
    <property type="entry name" value="BPL_LPL_catalytic"/>
</dbReference>